<sequence length="267" mass="28768">AGGSVVLALLVLICVVGLLIASPFGILFANEPADSTSVALSTAIAQINVEYAGKLEELQAGDYDQIIIDGAPPDWREIVAVFAVKTAGTNDGVDVVTLDADRVARLKEVFWEMTSLSSAVETIDHPDSDPDDGEDDSWTETILTISVTGKTVDEMREHYAFTDEQNDMLDDLLENLDLLGGAIGNLAVTEADAKKLLASLSAGLSAERREIIETACQLVGKVNYFWGGKSLVLGWDSRWGTTMQVTAPGSFQFRHLPALRDGLLRVR</sequence>
<protein>
    <submittedName>
        <fullName evidence="1">Uncharacterized protein</fullName>
    </submittedName>
</protein>
<proteinExistence type="predicted"/>
<name>K1TY63_9ZZZZ</name>
<accession>K1TY63</accession>
<dbReference type="AlphaFoldDB" id="K1TY63"/>
<organism evidence="1">
    <name type="scientific">human gut metagenome</name>
    <dbReference type="NCBI Taxonomy" id="408170"/>
    <lineage>
        <taxon>unclassified sequences</taxon>
        <taxon>metagenomes</taxon>
        <taxon>organismal metagenomes</taxon>
    </lineage>
</organism>
<dbReference type="EMBL" id="AJWY01003603">
    <property type="protein sequence ID" value="EKC74868.1"/>
    <property type="molecule type" value="Genomic_DNA"/>
</dbReference>
<gene>
    <name evidence="1" type="ORF">LEA_05528</name>
</gene>
<evidence type="ECO:0000313" key="1">
    <source>
        <dbReference type="EMBL" id="EKC74868.1"/>
    </source>
</evidence>
<reference evidence="1" key="1">
    <citation type="journal article" date="2013" name="Environ. Microbiol.">
        <title>Microbiota from the distal guts of lean and obese adolescents exhibit partial functional redundancy besides clear differences in community structure.</title>
        <authorList>
            <person name="Ferrer M."/>
            <person name="Ruiz A."/>
            <person name="Lanza F."/>
            <person name="Haange S.B."/>
            <person name="Oberbach A."/>
            <person name="Till H."/>
            <person name="Bargiela R."/>
            <person name="Campoy C."/>
            <person name="Segura M.T."/>
            <person name="Richter M."/>
            <person name="von Bergen M."/>
            <person name="Seifert J."/>
            <person name="Suarez A."/>
        </authorList>
    </citation>
    <scope>NUCLEOTIDE SEQUENCE</scope>
</reference>
<comment type="caution">
    <text evidence="1">The sequence shown here is derived from an EMBL/GenBank/DDBJ whole genome shotgun (WGS) entry which is preliminary data.</text>
</comment>
<feature type="non-terminal residue" evidence="1">
    <location>
        <position position="1"/>
    </location>
</feature>